<evidence type="ECO:0000313" key="2">
    <source>
        <dbReference type="Proteomes" id="UP000648075"/>
    </source>
</evidence>
<dbReference type="EMBL" id="BMZA01000002">
    <property type="protein sequence ID" value="GGY96262.1"/>
    <property type="molecule type" value="Genomic_DNA"/>
</dbReference>
<dbReference type="InterPro" id="IPR021109">
    <property type="entry name" value="Peptidase_aspartic_dom_sf"/>
</dbReference>
<name>A0A918UEK5_9SPHN</name>
<reference evidence="1" key="1">
    <citation type="journal article" date="2014" name="Int. J. Syst. Evol. Microbiol.">
        <title>Complete genome sequence of Corynebacterium casei LMG S-19264T (=DSM 44701T), isolated from a smear-ripened cheese.</title>
        <authorList>
            <consortium name="US DOE Joint Genome Institute (JGI-PGF)"/>
            <person name="Walter F."/>
            <person name="Albersmeier A."/>
            <person name="Kalinowski J."/>
            <person name="Ruckert C."/>
        </authorList>
    </citation>
    <scope>NUCLEOTIDE SEQUENCE</scope>
    <source>
        <strain evidence="1">KCTC 32255</strain>
    </source>
</reference>
<sequence>MGLVYQQIRIANAARPDLEEVDAKALVDSGAIDLCIPKLVALQLKLQTMEQRMVTYADGRSELVDYVGPVLVEVFGRKAFTGAMVMGNQVLLGAIPMESMDVLIDPRGQQLIPNPDHPNVPGALAMGFRTSRP</sequence>
<dbReference type="AlphaFoldDB" id="A0A918UEK5"/>
<reference evidence="1" key="2">
    <citation type="submission" date="2020-09" db="EMBL/GenBank/DDBJ databases">
        <authorList>
            <person name="Sun Q."/>
            <person name="Kim S."/>
        </authorList>
    </citation>
    <scope>NUCLEOTIDE SEQUENCE</scope>
    <source>
        <strain evidence="1">KCTC 32255</strain>
    </source>
</reference>
<organism evidence="1 2">
    <name type="scientific">Novosphingobium colocasiae</name>
    <dbReference type="NCBI Taxonomy" id="1256513"/>
    <lineage>
        <taxon>Bacteria</taxon>
        <taxon>Pseudomonadati</taxon>
        <taxon>Pseudomonadota</taxon>
        <taxon>Alphaproteobacteria</taxon>
        <taxon>Sphingomonadales</taxon>
        <taxon>Sphingomonadaceae</taxon>
        <taxon>Novosphingobium</taxon>
    </lineage>
</organism>
<dbReference type="RefSeq" id="WP_189619911.1">
    <property type="nucleotide sequence ID" value="NZ_BMZA01000002.1"/>
</dbReference>
<evidence type="ECO:0000313" key="1">
    <source>
        <dbReference type="EMBL" id="GGY96262.1"/>
    </source>
</evidence>
<dbReference type="Gene3D" id="2.40.70.10">
    <property type="entry name" value="Acid Proteases"/>
    <property type="match status" value="1"/>
</dbReference>
<protein>
    <recommendedName>
        <fullName evidence="3">Clan AA aspartic protease</fullName>
    </recommendedName>
</protein>
<accession>A0A918UEK5</accession>
<dbReference type="InterPro" id="IPR022274">
    <property type="entry name" value="Peptidase_asp_AF0612"/>
</dbReference>
<evidence type="ECO:0008006" key="3">
    <source>
        <dbReference type="Google" id="ProtNLM"/>
    </source>
</evidence>
<dbReference type="Proteomes" id="UP000648075">
    <property type="component" value="Unassembled WGS sequence"/>
</dbReference>
<keyword evidence="2" id="KW-1185">Reference proteome</keyword>
<gene>
    <name evidence="1" type="ORF">GCM10011614_08800</name>
</gene>
<proteinExistence type="predicted"/>
<comment type="caution">
    <text evidence="1">The sequence shown here is derived from an EMBL/GenBank/DDBJ whole genome shotgun (WGS) entry which is preliminary data.</text>
</comment>
<dbReference type="NCBIfam" id="TIGR03698">
    <property type="entry name" value="clan_AA_DTGF"/>
    <property type="match status" value="1"/>
</dbReference>